<organism evidence="7 8">
    <name type="scientific">Polyrhizophydium stewartii</name>
    <dbReference type="NCBI Taxonomy" id="2732419"/>
    <lineage>
        <taxon>Eukaryota</taxon>
        <taxon>Fungi</taxon>
        <taxon>Fungi incertae sedis</taxon>
        <taxon>Chytridiomycota</taxon>
        <taxon>Chytridiomycota incertae sedis</taxon>
        <taxon>Chytridiomycetes</taxon>
        <taxon>Rhizophydiales</taxon>
        <taxon>Rhizophydiales incertae sedis</taxon>
        <taxon>Polyrhizophydium</taxon>
    </lineage>
</organism>
<reference evidence="7 8" key="1">
    <citation type="submission" date="2023-09" db="EMBL/GenBank/DDBJ databases">
        <title>Pangenome analysis of Batrachochytrium dendrobatidis and related Chytrids.</title>
        <authorList>
            <person name="Yacoub M.N."/>
            <person name="Stajich J.E."/>
            <person name="James T.Y."/>
        </authorList>
    </citation>
    <scope>NUCLEOTIDE SEQUENCE [LARGE SCALE GENOMIC DNA]</scope>
    <source>
        <strain evidence="7 8">JEL0888</strain>
    </source>
</reference>
<evidence type="ECO:0000313" key="7">
    <source>
        <dbReference type="EMBL" id="KAL2918929.1"/>
    </source>
</evidence>
<sequence length="555" mass="58904">MTVPPPLPPPPPALLPAAHSPHDTLLPPPPPAGLAQQHPQQHTQQQQPPLPHQQHRQQHHPHHPHHAFPPPPPPPHPAPPLAPPGADRPARAASGGQAPRFYTYLWEEQHTLVYQVEVDGFAIARRADNSMVNGTKLLNLAGLTRGKRDGLLKNVRGRQVVKIGPMHIKGVWVPLRKARELADQFAVAGLLDNVLADDPAALFPDPILTPMSYYMVRADAAQDTHAARPPPSAATPAHPPSMQDSGSPRQQQHSSIAAMNNGTAPAPAQMSPPHPLDGPSSINHEFSHNRQFSHRHSAPLVPLPPVLPTLPSLPRLAHAPARPDLDLKEPLDRRDPAAMSSGATRPQLPPVRSIVPSLLLSVTPSPRDGSSAHTKPHVDTYARPSFSAAPLGLPIPPPFGQGSASGYAPPSSISQPSPFPAPCLVPVSNTAIRPSGSGLAWRPVVSARSDPAIGHRHEPTRSKMDLDWLLDGEGPAAPVPRAVASAVVSASPNIQAPCSEDSKHSPAFMVMLDAVDIVSRVVTPASGLHAAPAHGSAGQNHRHPRLPSDSMNLDA</sequence>
<dbReference type="Gene3D" id="3.10.260.10">
    <property type="entry name" value="Transcription regulator HTH, APSES-type DNA-binding domain"/>
    <property type="match status" value="1"/>
</dbReference>
<protein>
    <recommendedName>
        <fullName evidence="6">HTH APSES-type domain-containing protein</fullName>
    </recommendedName>
</protein>
<evidence type="ECO:0000256" key="5">
    <source>
        <dbReference type="SAM" id="MobiDB-lite"/>
    </source>
</evidence>
<proteinExistence type="inferred from homology"/>
<evidence type="ECO:0000256" key="1">
    <source>
        <dbReference type="ARBA" id="ARBA00007247"/>
    </source>
</evidence>
<evidence type="ECO:0000256" key="3">
    <source>
        <dbReference type="ARBA" id="ARBA00023125"/>
    </source>
</evidence>
<dbReference type="SMART" id="SM01252">
    <property type="entry name" value="KilA-N"/>
    <property type="match status" value="1"/>
</dbReference>
<dbReference type="Proteomes" id="UP001527925">
    <property type="component" value="Unassembled WGS sequence"/>
</dbReference>
<feature type="compositionally biased region" description="Basic residues" evidence="5">
    <location>
        <begin position="53"/>
        <end position="66"/>
    </location>
</feature>
<feature type="region of interest" description="Disordered" evidence="5">
    <location>
        <begin position="529"/>
        <end position="555"/>
    </location>
</feature>
<keyword evidence="8" id="KW-1185">Reference proteome</keyword>
<feature type="compositionally biased region" description="Pro residues" evidence="5">
    <location>
        <begin position="1"/>
        <end position="14"/>
    </location>
</feature>
<name>A0ABR4NHJ3_9FUNG</name>
<feature type="region of interest" description="Disordered" evidence="5">
    <location>
        <begin position="222"/>
        <end position="299"/>
    </location>
</feature>
<evidence type="ECO:0000256" key="4">
    <source>
        <dbReference type="ARBA" id="ARBA00023163"/>
    </source>
</evidence>
<feature type="compositionally biased region" description="Low complexity" evidence="5">
    <location>
        <begin position="33"/>
        <end position="47"/>
    </location>
</feature>
<keyword evidence="3" id="KW-0238">DNA-binding</keyword>
<comment type="similarity">
    <text evidence="1">Belongs to the EFG1/PHD1/stuA family.</text>
</comment>
<feature type="compositionally biased region" description="Basic and acidic residues" evidence="5">
    <location>
        <begin position="321"/>
        <end position="336"/>
    </location>
</feature>
<feature type="compositionally biased region" description="Pro residues" evidence="5">
    <location>
        <begin position="67"/>
        <end position="83"/>
    </location>
</feature>
<dbReference type="PROSITE" id="PS51299">
    <property type="entry name" value="HTH_APSES"/>
    <property type="match status" value="1"/>
</dbReference>
<feature type="domain" description="HTH APSES-type" evidence="6">
    <location>
        <begin position="100"/>
        <end position="206"/>
    </location>
</feature>
<evidence type="ECO:0000259" key="6">
    <source>
        <dbReference type="PROSITE" id="PS51299"/>
    </source>
</evidence>
<feature type="compositionally biased region" description="Pro residues" evidence="5">
    <location>
        <begin position="228"/>
        <end position="239"/>
    </location>
</feature>
<comment type="caution">
    <text evidence="7">The sequence shown here is derived from an EMBL/GenBank/DDBJ whole genome shotgun (WGS) entry which is preliminary data.</text>
</comment>
<dbReference type="InterPro" id="IPR018004">
    <property type="entry name" value="KilA/APSES_HTH"/>
</dbReference>
<feature type="region of interest" description="Disordered" evidence="5">
    <location>
        <begin position="314"/>
        <end position="351"/>
    </location>
</feature>
<dbReference type="InterPro" id="IPR036887">
    <property type="entry name" value="HTH_APSES_sf"/>
</dbReference>
<dbReference type="InterPro" id="IPR029790">
    <property type="entry name" value="EFG1/Phd1/StuA"/>
</dbReference>
<dbReference type="EMBL" id="JADGIZ020000005">
    <property type="protein sequence ID" value="KAL2918929.1"/>
    <property type="molecule type" value="Genomic_DNA"/>
</dbReference>
<evidence type="ECO:0000313" key="8">
    <source>
        <dbReference type="Proteomes" id="UP001527925"/>
    </source>
</evidence>
<keyword evidence="2" id="KW-0805">Transcription regulation</keyword>
<feature type="region of interest" description="Disordered" evidence="5">
    <location>
        <begin position="1"/>
        <end position="95"/>
    </location>
</feature>
<gene>
    <name evidence="7" type="ORF">HK105_201763</name>
</gene>
<feature type="compositionally biased region" description="Low complexity" evidence="5">
    <location>
        <begin position="84"/>
        <end position="93"/>
    </location>
</feature>
<dbReference type="PANTHER" id="PTHR47792">
    <property type="entry name" value="PROTEIN SOK2-RELATED"/>
    <property type="match status" value="1"/>
</dbReference>
<keyword evidence="4" id="KW-0804">Transcription</keyword>
<dbReference type="SUPFAM" id="SSF54616">
    <property type="entry name" value="DNA-binding domain of Mlu1-box binding protein MBP1"/>
    <property type="match status" value="1"/>
</dbReference>
<dbReference type="InterPro" id="IPR003163">
    <property type="entry name" value="Tscrpt_reg_HTH_APSES-type"/>
</dbReference>
<evidence type="ECO:0000256" key="2">
    <source>
        <dbReference type="ARBA" id="ARBA00023015"/>
    </source>
</evidence>
<feature type="compositionally biased region" description="Polar residues" evidence="5">
    <location>
        <begin position="242"/>
        <end position="263"/>
    </location>
</feature>
<accession>A0ABR4NHJ3</accession>
<dbReference type="PANTHER" id="PTHR47792:SF1">
    <property type="entry name" value="PROTEIN SOK2-RELATED"/>
    <property type="match status" value="1"/>
</dbReference>